<keyword evidence="2" id="KW-1185">Reference proteome</keyword>
<protein>
    <submittedName>
        <fullName evidence="1">Uncharacterized protein</fullName>
    </submittedName>
</protein>
<dbReference type="AlphaFoldDB" id="A0AAN6MMD1"/>
<sequence>MDALAAALGRIPAIAWGEIAMGFLGVGFLFNTYMLVLENTDFGAAVDALHRAGFRDAPWSMAGGHRNIDVNSTRFLFPAGTDVKERAVLLRASYAHISLCSTLESRFSHEVSTTNIFYPDKELLLESFAKDDGQGAQTRPLMVDDDVLDSTSDDEAKAWFDAAIRKHSDGIDGTTTKLHRTEGPASSK</sequence>
<reference evidence="1" key="1">
    <citation type="journal article" date="2023" name="Mol. Phylogenet. Evol.">
        <title>Genome-scale phylogeny and comparative genomics of the fungal order Sordariales.</title>
        <authorList>
            <person name="Hensen N."/>
            <person name="Bonometti L."/>
            <person name="Westerberg I."/>
            <person name="Brannstrom I.O."/>
            <person name="Guillou S."/>
            <person name="Cros-Aarteil S."/>
            <person name="Calhoun S."/>
            <person name="Haridas S."/>
            <person name="Kuo A."/>
            <person name="Mondo S."/>
            <person name="Pangilinan J."/>
            <person name="Riley R."/>
            <person name="LaButti K."/>
            <person name="Andreopoulos B."/>
            <person name="Lipzen A."/>
            <person name="Chen C."/>
            <person name="Yan M."/>
            <person name="Daum C."/>
            <person name="Ng V."/>
            <person name="Clum A."/>
            <person name="Steindorff A."/>
            <person name="Ohm R.A."/>
            <person name="Martin F."/>
            <person name="Silar P."/>
            <person name="Natvig D.O."/>
            <person name="Lalanne C."/>
            <person name="Gautier V."/>
            <person name="Ament-Velasquez S.L."/>
            <person name="Kruys A."/>
            <person name="Hutchinson M.I."/>
            <person name="Powell A.J."/>
            <person name="Barry K."/>
            <person name="Miller A.N."/>
            <person name="Grigoriev I.V."/>
            <person name="Debuchy R."/>
            <person name="Gladieux P."/>
            <person name="Hiltunen Thoren M."/>
            <person name="Johannesson H."/>
        </authorList>
    </citation>
    <scope>NUCLEOTIDE SEQUENCE</scope>
    <source>
        <strain evidence="1">CBS 103.79</strain>
    </source>
</reference>
<proteinExistence type="predicted"/>
<dbReference type="Proteomes" id="UP001303889">
    <property type="component" value="Unassembled WGS sequence"/>
</dbReference>
<accession>A0AAN6MMD1</accession>
<organism evidence="1 2">
    <name type="scientific">Staphylotrichum tortipilum</name>
    <dbReference type="NCBI Taxonomy" id="2831512"/>
    <lineage>
        <taxon>Eukaryota</taxon>
        <taxon>Fungi</taxon>
        <taxon>Dikarya</taxon>
        <taxon>Ascomycota</taxon>
        <taxon>Pezizomycotina</taxon>
        <taxon>Sordariomycetes</taxon>
        <taxon>Sordariomycetidae</taxon>
        <taxon>Sordariales</taxon>
        <taxon>Chaetomiaceae</taxon>
        <taxon>Staphylotrichum</taxon>
    </lineage>
</organism>
<comment type="caution">
    <text evidence="1">The sequence shown here is derived from an EMBL/GenBank/DDBJ whole genome shotgun (WGS) entry which is preliminary data.</text>
</comment>
<evidence type="ECO:0000313" key="1">
    <source>
        <dbReference type="EMBL" id="KAK3902498.1"/>
    </source>
</evidence>
<evidence type="ECO:0000313" key="2">
    <source>
        <dbReference type="Proteomes" id="UP001303889"/>
    </source>
</evidence>
<gene>
    <name evidence="1" type="ORF">C8A05DRAFT_44076</name>
</gene>
<dbReference type="EMBL" id="MU855505">
    <property type="protein sequence ID" value="KAK3902498.1"/>
    <property type="molecule type" value="Genomic_DNA"/>
</dbReference>
<name>A0AAN6MMD1_9PEZI</name>
<reference evidence="1" key="2">
    <citation type="submission" date="2023-05" db="EMBL/GenBank/DDBJ databases">
        <authorList>
            <consortium name="Lawrence Berkeley National Laboratory"/>
            <person name="Steindorff A."/>
            <person name="Hensen N."/>
            <person name="Bonometti L."/>
            <person name="Westerberg I."/>
            <person name="Brannstrom I.O."/>
            <person name="Guillou S."/>
            <person name="Cros-Aarteil S."/>
            <person name="Calhoun S."/>
            <person name="Haridas S."/>
            <person name="Kuo A."/>
            <person name="Mondo S."/>
            <person name="Pangilinan J."/>
            <person name="Riley R."/>
            <person name="Labutti K."/>
            <person name="Andreopoulos B."/>
            <person name="Lipzen A."/>
            <person name="Chen C."/>
            <person name="Yanf M."/>
            <person name="Daum C."/>
            <person name="Ng V."/>
            <person name="Clum A."/>
            <person name="Ohm R."/>
            <person name="Martin F."/>
            <person name="Silar P."/>
            <person name="Natvig D."/>
            <person name="Lalanne C."/>
            <person name="Gautier V."/>
            <person name="Ament-Velasquez S.L."/>
            <person name="Kruys A."/>
            <person name="Hutchinson M.I."/>
            <person name="Powell A.J."/>
            <person name="Barry K."/>
            <person name="Miller A.N."/>
            <person name="Grigoriev I.V."/>
            <person name="Debuchy R."/>
            <person name="Gladieux P."/>
            <person name="Thoren M.H."/>
            <person name="Johannesson H."/>
        </authorList>
    </citation>
    <scope>NUCLEOTIDE SEQUENCE</scope>
    <source>
        <strain evidence="1">CBS 103.79</strain>
    </source>
</reference>